<dbReference type="InterPro" id="IPR007535">
    <property type="entry name" value="Catechol_dOase_N"/>
</dbReference>
<comment type="caution">
    <text evidence="8">The sequence shown here is derived from an EMBL/GenBank/DDBJ whole genome shotgun (WGS) entry which is preliminary data.</text>
</comment>
<dbReference type="Pfam" id="PF00775">
    <property type="entry name" value="Dioxygenase_C"/>
    <property type="match status" value="1"/>
</dbReference>
<keyword evidence="3" id="KW-0479">Metal-binding</keyword>
<evidence type="ECO:0000256" key="5">
    <source>
        <dbReference type="ARBA" id="ARBA00023002"/>
    </source>
</evidence>
<dbReference type="Pfam" id="PF04444">
    <property type="entry name" value="Dioxygenase_N"/>
    <property type="match status" value="1"/>
</dbReference>
<dbReference type="PANTHER" id="PTHR33711">
    <property type="entry name" value="DIOXYGENASE, PUTATIVE (AFU_ORTHOLOGUE AFUA_2G02910)-RELATED"/>
    <property type="match status" value="1"/>
</dbReference>
<dbReference type="GO" id="GO:0051213">
    <property type="term" value="F:dioxygenase activity"/>
    <property type="evidence" value="ECO:0007669"/>
    <property type="project" value="UniProtKB-KW"/>
</dbReference>
<evidence type="ECO:0000313" key="8">
    <source>
        <dbReference type="EMBL" id="MEE4598340.1"/>
    </source>
</evidence>
<dbReference type="RefSeq" id="WP_330815648.1">
    <property type="nucleotide sequence ID" value="NZ_JAZBJO010000046.1"/>
</dbReference>
<sequence length="312" mass="33557">MNPTTVAASPAMDNLGRQVRASFDRSGNDRFRMLMQSLTAHLHAFLRENDVTIEEWYAGVDFLTRTGWTCSETRQEFVLLSDVLGASMLIEVLAEARGEWGGATERTVLGPFHMTTSPERELGSSIAGGAGDERLLVYGRVSDTTGAAVSSATLDVWQANGEGYYDVQLPDVVSPGSGRGLFTTNSAGWFYFETVAPAPYPIPSDGPVGELLAAAMRPVYRPAHIHFQVSAAGCREVTTHIFLADSPYLDSDAVFAVRPNLIRQRQTIDGDHGGLADLVVDPGGPPVPSSAEVLRVDLVLAPDADATSWRST</sequence>
<comment type="cofactor">
    <cofactor evidence="1">
        <name>Fe(3+)</name>
        <dbReference type="ChEBI" id="CHEBI:29034"/>
    </cofactor>
</comment>
<evidence type="ECO:0000256" key="4">
    <source>
        <dbReference type="ARBA" id="ARBA00022964"/>
    </source>
</evidence>
<keyword evidence="9" id="KW-1185">Reference proteome</keyword>
<evidence type="ECO:0000259" key="7">
    <source>
        <dbReference type="PROSITE" id="PS00083"/>
    </source>
</evidence>
<comment type="similarity">
    <text evidence="2">Belongs to the intradiol ring-cleavage dioxygenase family.</text>
</comment>
<feature type="domain" description="Intradiol ring-cleavage dioxygenases" evidence="7">
    <location>
        <begin position="137"/>
        <end position="165"/>
    </location>
</feature>
<dbReference type="Proteomes" id="UP001354709">
    <property type="component" value="Unassembled WGS sequence"/>
</dbReference>
<dbReference type="SUPFAM" id="SSF49482">
    <property type="entry name" value="Aromatic compound dioxygenase"/>
    <property type="match status" value="1"/>
</dbReference>
<evidence type="ECO:0000256" key="1">
    <source>
        <dbReference type="ARBA" id="ARBA00001965"/>
    </source>
</evidence>
<accession>A0ABU7QAA7</accession>
<dbReference type="InterPro" id="IPR015889">
    <property type="entry name" value="Intradiol_dOase_core"/>
</dbReference>
<dbReference type="PANTHER" id="PTHR33711:SF7">
    <property type="entry name" value="INTRADIOL RING-CLEAVAGE DIOXYGENASES DOMAIN-CONTAINING PROTEIN-RELATED"/>
    <property type="match status" value="1"/>
</dbReference>
<dbReference type="InterPro" id="IPR000627">
    <property type="entry name" value="Intradiol_dOase_C"/>
</dbReference>
<evidence type="ECO:0000256" key="3">
    <source>
        <dbReference type="ARBA" id="ARBA00022723"/>
    </source>
</evidence>
<keyword evidence="5" id="KW-0560">Oxidoreductase</keyword>
<evidence type="ECO:0000313" key="9">
    <source>
        <dbReference type="Proteomes" id="UP001354709"/>
    </source>
</evidence>
<reference evidence="8 9" key="1">
    <citation type="submission" date="2023-11" db="EMBL/GenBank/DDBJ databases">
        <title>30 novel species of actinomycetes from the DSMZ collection.</title>
        <authorList>
            <person name="Nouioui I."/>
        </authorList>
    </citation>
    <scope>NUCLEOTIDE SEQUENCE [LARGE SCALE GENOMIC DNA]</scope>
    <source>
        <strain evidence="8 9">DSM 41524</strain>
    </source>
</reference>
<keyword evidence="6" id="KW-0408">Iron</keyword>
<protein>
    <submittedName>
        <fullName evidence="8">Dioxygenase</fullName>
    </submittedName>
</protein>
<name>A0ABU7QAA7_9ACTN</name>
<dbReference type="Gene3D" id="2.60.130.10">
    <property type="entry name" value="Aromatic compound dioxygenase"/>
    <property type="match status" value="1"/>
</dbReference>
<dbReference type="PROSITE" id="PS00083">
    <property type="entry name" value="INTRADIOL_DIOXYGENAS"/>
    <property type="match status" value="1"/>
</dbReference>
<proteinExistence type="inferred from homology"/>
<keyword evidence="4 8" id="KW-0223">Dioxygenase</keyword>
<evidence type="ECO:0000256" key="2">
    <source>
        <dbReference type="ARBA" id="ARBA00007825"/>
    </source>
</evidence>
<evidence type="ECO:0000256" key="6">
    <source>
        <dbReference type="ARBA" id="ARBA00023004"/>
    </source>
</evidence>
<gene>
    <name evidence="8" type="ORF">V2J94_41985</name>
</gene>
<organism evidence="8 9">
    <name type="scientific">Streptomyces asiaticus subsp. ignotus</name>
    <dbReference type="NCBI Taxonomy" id="3098222"/>
    <lineage>
        <taxon>Bacteria</taxon>
        <taxon>Bacillati</taxon>
        <taxon>Actinomycetota</taxon>
        <taxon>Actinomycetes</taxon>
        <taxon>Kitasatosporales</taxon>
        <taxon>Streptomycetaceae</taxon>
        <taxon>Streptomyces</taxon>
        <taxon>Streptomyces violaceusniger group</taxon>
    </lineage>
</organism>
<dbReference type="EMBL" id="JAZBJO010000046">
    <property type="protein sequence ID" value="MEE4598340.1"/>
    <property type="molecule type" value="Genomic_DNA"/>
</dbReference>
<dbReference type="InterPro" id="IPR050770">
    <property type="entry name" value="Intradiol_RC_Dioxygenase"/>
</dbReference>